<keyword evidence="7" id="KW-0220">Diaminopimelate biosynthesis</keyword>
<keyword evidence="5" id="KW-0963">Cytoplasm</keyword>
<comment type="caution">
    <text evidence="16">The sequence shown here is derived from an EMBL/GenBank/DDBJ whole genome shotgun (WGS) entry which is preliminary data.</text>
</comment>
<proteinExistence type="inferred from homology"/>
<comment type="catalytic activity">
    <reaction evidence="11">
        <text>L-aspartate 4-semialdehyde + pyruvate = (2S,4S)-4-hydroxy-2,3,4,5-tetrahydrodipicolinate + H2O + H(+)</text>
        <dbReference type="Rhea" id="RHEA:34171"/>
        <dbReference type="ChEBI" id="CHEBI:15361"/>
        <dbReference type="ChEBI" id="CHEBI:15377"/>
        <dbReference type="ChEBI" id="CHEBI:15378"/>
        <dbReference type="ChEBI" id="CHEBI:67139"/>
        <dbReference type="ChEBI" id="CHEBI:537519"/>
        <dbReference type="EC" id="4.3.3.7"/>
    </reaction>
</comment>
<dbReference type="PROSITE" id="PS00665">
    <property type="entry name" value="DHDPS_1"/>
    <property type="match status" value="1"/>
</dbReference>
<feature type="active site" description="Proton donor/acceptor" evidence="14">
    <location>
        <position position="140"/>
    </location>
</feature>
<keyword evidence="17" id="KW-1185">Reference proteome</keyword>
<keyword evidence="9 13" id="KW-0456">Lyase</keyword>
<evidence type="ECO:0000256" key="13">
    <source>
        <dbReference type="PIRNR" id="PIRNR001365"/>
    </source>
</evidence>
<dbReference type="STRING" id="1427503.HE1_00585"/>
<dbReference type="UniPathway" id="UPA00034">
    <property type="reaction ID" value="UER00017"/>
</dbReference>
<accession>A0A023DY75</accession>
<gene>
    <name evidence="16" type="ORF">HE1_00585</name>
</gene>
<sequence length="302" mass="33843">MNNYTPFLKNPLVWTACITPFKDHSLNIDYEALERNLRKQAACENGIILFGSTGEGLSLSIEEKKNILNFVRRLSLDVPILSAVPTYSLESAMDWIKQCQDYELQGYLISTPLYTCPGAEGQTQWFQALLTIAQRPVMLYNVPRRTGVKLSAEALSVLKDYPFLVSLKDSSGCLSTAFEYIKTAPRIDLLCGDDHLMPAYSTLGSKGLVSVLSNVWPNFVKYYVQESLEGKWKKSFFWNAQHALSSASNPVPVKALMRLLNLISSDMVRLPLSKNDIPDLQSLRVLQQSALEEMESCGLSEV</sequence>
<dbReference type="GO" id="GO:0008840">
    <property type="term" value="F:4-hydroxy-tetrahydrodipicolinate synthase activity"/>
    <property type="evidence" value="ECO:0007669"/>
    <property type="project" value="UniProtKB-UniRule"/>
</dbReference>
<dbReference type="GO" id="GO:0009089">
    <property type="term" value="P:lysine biosynthetic process via diaminopimelate"/>
    <property type="evidence" value="ECO:0007669"/>
    <property type="project" value="UniProtKB-UniRule"/>
</dbReference>
<dbReference type="InterPro" id="IPR020625">
    <property type="entry name" value="Schiff_base-form_aldolases_AS"/>
</dbReference>
<keyword evidence="6" id="KW-0028">Amino-acid biosynthesis</keyword>
<dbReference type="InterPro" id="IPR002220">
    <property type="entry name" value="DapA-like"/>
</dbReference>
<dbReference type="NCBIfam" id="TIGR00674">
    <property type="entry name" value="dapA"/>
    <property type="match status" value="1"/>
</dbReference>
<dbReference type="GO" id="GO:0019877">
    <property type="term" value="P:diaminopimelate biosynthetic process"/>
    <property type="evidence" value="ECO:0007669"/>
    <property type="project" value="UniProtKB-KW"/>
</dbReference>
<dbReference type="AlphaFoldDB" id="A0A023DY75"/>
<evidence type="ECO:0000256" key="9">
    <source>
        <dbReference type="ARBA" id="ARBA00023239"/>
    </source>
</evidence>
<comment type="similarity">
    <text evidence="3 13">Belongs to the DapA family.</text>
</comment>
<dbReference type="PIRSF" id="PIRSF001365">
    <property type="entry name" value="DHDPS"/>
    <property type="match status" value="1"/>
</dbReference>
<evidence type="ECO:0000313" key="17">
    <source>
        <dbReference type="Proteomes" id="UP000024842"/>
    </source>
</evidence>
<evidence type="ECO:0000256" key="10">
    <source>
        <dbReference type="ARBA" id="ARBA00023270"/>
    </source>
</evidence>
<evidence type="ECO:0000256" key="14">
    <source>
        <dbReference type="PIRSR" id="PIRSR001365-1"/>
    </source>
</evidence>
<dbReference type="InterPro" id="IPR020624">
    <property type="entry name" value="Schiff_base-form_aldolases_CS"/>
</dbReference>
<dbReference type="SMART" id="SM01130">
    <property type="entry name" value="DHDPS"/>
    <property type="match status" value="1"/>
</dbReference>
<evidence type="ECO:0000256" key="2">
    <source>
        <dbReference type="ARBA" id="ARBA00005120"/>
    </source>
</evidence>
<dbReference type="Proteomes" id="UP000024842">
    <property type="component" value="Unassembled WGS sequence"/>
</dbReference>
<dbReference type="InterPro" id="IPR005263">
    <property type="entry name" value="DapA"/>
</dbReference>
<evidence type="ECO:0000256" key="15">
    <source>
        <dbReference type="PIRSR" id="PIRSR001365-2"/>
    </source>
</evidence>
<dbReference type="SUPFAM" id="SSF51569">
    <property type="entry name" value="Aldolase"/>
    <property type="match status" value="1"/>
</dbReference>
<evidence type="ECO:0000256" key="8">
    <source>
        <dbReference type="ARBA" id="ARBA00023154"/>
    </source>
</evidence>
<feature type="active site" description="Schiff-base intermediate with substrate" evidence="14">
    <location>
        <position position="168"/>
    </location>
</feature>
<dbReference type="PANTHER" id="PTHR12128:SF66">
    <property type="entry name" value="4-HYDROXY-2-OXOGLUTARATE ALDOLASE, MITOCHONDRIAL"/>
    <property type="match status" value="1"/>
</dbReference>
<evidence type="ECO:0000313" key="16">
    <source>
        <dbReference type="EMBL" id="GAJ46259.1"/>
    </source>
</evidence>
<dbReference type="InterPro" id="IPR013785">
    <property type="entry name" value="Aldolase_TIM"/>
</dbReference>
<evidence type="ECO:0000256" key="11">
    <source>
        <dbReference type="ARBA" id="ARBA00047836"/>
    </source>
</evidence>
<keyword evidence="10" id="KW-0704">Schiff base</keyword>
<dbReference type="GO" id="GO:0005829">
    <property type="term" value="C:cytosol"/>
    <property type="evidence" value="ECO:0007669"/>
    <property type="project" value="TreeGrafter"/>
</dbReference>
<comment type="function">
    <text evidence="1">Catalyzes the condensation of (S)-aspartate-beta-semialdehyde [(S)-ASA] and pyruvate to 4-hydroxy-tetrahydrodipicolinate (HTPA).</text>
</comment>
<evidence type="ECO:0000256" key="12">
    <source>
        <dbReference type="NCBIfam" id="TIGR00674"/>
    </source>
</evidence>
<dbReference type="PROSITE" id="PS00666">
    <property type="entry name" value="DHDPS_2"/>
    <property type="match status" value="1"/>
</dbReference>
<keyword evidence="8" id="KW-0457">Lysine biosynthesis</keyword>
<dbReference type="EMBL" id="BAUP01000075">
    <property type="protein sequence ID" value="GAJ46259.1"/>
    <property type="molecule type" value="Genomic_DNA"/>
</dbReference>
<dbReference type="EC" id="4.3.3.7" evidence="4 12"/>
<comment type="pathway">
    <text evidence="2">Amino-acid biosynthesis; L-lysine biosynthesis via DAP pathway; (S)-tetrahydrodipicolinate from L-aspartate: step 3/4.</text>
</comment>
<dbReference type="Gene3D" id="3.20.20.70">
    <property type="entry name" value="Aldolase class I"/>
    <property type="match status" value="1"/>
</dbReference>
<protein>
    <recommendedName>
        <fullName evidence="4 12">4-hydroxy-tetrahydrodipicolinate synthase</fullName>
        <ecNumber evidence="4 12">4.3.3.7</ecNumber>
    </recommendedName>
</protein>
<feature type="binding site" evidence="15">
    <location>
        <position position="209"/>
    </location>
    <ligand>
        <name>pyruvate</name>
        <dbReference type="ChEBI" id="CHEBI:15361"/>
    </ligand>
</feature>
<evidence type="ECO:0000256" key="5">
    <source>
        <dbReference type="ARBA" id="ARBA00022490"/>
    </source>
</evidence>
<dbReference type="Pfam" id="PF00701">
    <property type="entry name" value="DHDPS"/>
    <property type="match status" value="1"/>
</dbReference>
<evidence type="ECO:0000256" key="1">
    <source>
        <dbReference type="ARBA" id="ARBA00003294"/>
    </source>
</evidence>
<evidence type="ECO:0000256" key="7">
    <source>
        <dbReference type="ARBA" id="ARBA00022915"/>
    </source>
</evidence>
<evidence type="ECO:0000256" key="6">
    <source>
        <dbReference type="ARBA" id="ARBA00022605"/>
    </source>
</evidence>
<evidence type="ECO:0000256" key="3">
    <source>
        <dbReference type="ARBA" id="ARBA00007592"/>
    </source>
</evidence>
<dbReference type="PRINTS" id="PR00146">
    <property type="entry name" value="DHPICSNTHASE"/>
</dbReference>
<reference evidence="16 17" key="1">
    <citation type="journal article" date="2014" name="FEMS Microbiol. Lett.">
        <title>Draft genome sequences of three Holospora species (Holospora obtusa, Holospora undulata, and Holospora elegans), endonuclear symbiotic bacteria of the ciliate Paramecium caudatum.</title>
        <authorList>
            <person name="Dohra H."/>
            <person name="Tanaka K."/>
            <person name="Suzuki T."/>
            <person name="Fujishima M."/>
            <person name="Suzuki H."/>
        </authorList>
    </citation>
    <scope>NUCLEOTIDE SEQUENCE [LARGE SCALE GENOMIC DNA]</scope>
    <source>
        <strain evidence="16 17">E1</strain>
    </source>
</reference>
<name>A0A023DY75_9PROT</name>
<evidence type="ECO:0000256" key="4">
    <source>
        <dbReference type="ARBA" id="ARBA00012086"/>
    </source>
</evidence>
<dbReference type="PANTHER" id="PTHR12128">
    <property type="entry name" value="DIHYDRODIPICOLINATE SYNTHASE"/>
    <property type="match status" value="1"/>
</dbReference>
<organism evidence="16 17">
    <name type="scientific">Holospora elegans E1</name>
    <dbReference type="NCBI Taxonomy" id="1427503"/>
    <lineage>
        <taxon>Bacteria</taxon>
        <taxon>Pseudomonadati</taxon>
        <taxon>Pseudomonadota</taxon>
        <taxon>Alphaproteobacteria</taxon>
        <taxon>Holosporales</taxon>
        <taxon>Holosporaceae</taxon>
        <taxon>Holospora</taxon>
    </lineage>
</organism>
<feature type="binding site" evidence="15">
    <location>
        <position position="53"/>
    </location>
    <ligand>
        <name>pyruvate</name>
        <dbReference type="ChEBI" id="CHEBI:15361"/>
    </ligand>
</feature>